<gene>
    <name evidence="1" type="ORF">U2F25_31695</name>
</gene>
<dbReference type="Proteomes" id="UP001290101">
    <property type="component" value="Unassembled WGS sequence"/>
</dbReference>
<keyword evidence="2" id="KW-1185">Reference proteome</keyword>
<reference evidence="1 2" key="1">
    <citation type="submission" date="2023-12" db="EMBL/GenBank/DDBJ databases">
        <title>Micromonospora sp. nov., isolated from Atacama Desert.</title>
        <authorList>
            <person name="Carro L."/>
            <person name="Golinska P."/>
            <person name="Klenk H.-P."/>
            <person name="Goodfellow M."/>
        </authorList>
    </citation>
    <scope>NUCLEOTIDE SEQUENCE [LARGE SCALE GENOMIC DNA]</scope>
    <source>
        <strain evidence="1 2">4G53</strain>
    </source>
</reference>
<dbReference type="RefSeq" id="WP_322443489.1">
    <property type="nucleotide sequence ID" value="NZ_JAXOTQ010000057.1"/>
</dbReference>
<evidence type="ECO:0000313" key="1">
    <source>
        <dbReference type="EMBL" id="MDZ5493970.1"/>
    </source>
</evidence>
<evidence type="ECO:0000313" key="2">
    <source>
        <dbReference type="Proteomes" id="UP001290101"/>
    </source>
</evidence>
<sequence length="100" mass="11045">MSWMQPSTALTTADAETLRRITQGERYFPPPVRAEPGRPKLGSELALYVHAKRQFVASGHGHYAGLRPRLDHHADNLARRIDRAARNALTAPCSISLSSV</sequence>
<dbReference type="EMBL" id="JAXOTQ010000057">
    <property type="protein sequence ID" value="MDZ5493970.1"/>
    <property type="molecule type" value="Genomic_DNA"/>
</dbReference>
<accession>A0ABU5JMW8</accession>
<protein>
    <submittedName>
        <fullName evidence="1">Uncharacterized protein</fullName>
    </submittedName>
</protein>
<name>A0ABU5JMW8_9ACTN</name>
<organism evidence="1 2">
    <name type="scientific">Micromonospora sicca</name>
    <dbReference type="NCBI Taxonomy" id="2202420"/>
    <lineage>
        <taxon>Bacteria</taxon>
        <taxon>Bacillati</taxon>
        <taxon>Actinomycetota</taxon>
        <taxon>Actinomycetes</taxon>
        <taxon>Micromonosporales</taxon>
        <taxon>Micromonosporaceae</taxon>
        <taxon>Micromonospora</taxon>
    </lineage>
</organism>
<comment type="caution">
    <text evidence="1">The sequence shown here is derived from an EMBL/GenBank/DDBJ whole genome shotgun (WGS) entry which is preliminary data.</text>
</comment>
<proteinExistence type="predicted"/>